<name>A0A149VW67_9PROT</name>
<sequence length="475" mass="53814">MKLYSTLLAKEYPSEWKNELTSACLFPENGAVRDVTIISAYTDLEMLGIICNQSFKQSDKRTGVRIRIFLDRLASTYENDKVTKMCMDSLGEKLQRNGASGSGIWLVKIGSLFHAKAVVIETNTNIACMVGSLNMTKKAFARNEELVLLGQSEANNRESATRIAKRISGEYCESLQAKSKQVPFSKEKIDQDSLQSLMLSGLMFHEVKEADPFRFNIGLPERFLEIKQTIHPLMKAELKDSISLETIITGSNSNDGLGYILPKIGEDGSRESWKKYCLDTCYGFWCPDLLRDDAEQAINSKRESRKPKFEGENGKDGLFSVIKTRRKEITNCLHKILSSLNDKIIGNDISDPNWVVENVFSRWDSWYERLESKLKNEEICNRIILGVSPAPVPNVWSDPITSGEFESSFVDSLQFAFAKGEVTRFRKVITTLKETYKLDPQIMRGGNETEILQHLEERINQSSKIYDIEDLGDAD</sequence>
<accession>A0A149VW67</accession>
<dbReference type="EMBL" id="LRRD01000058">
    <property type="protein sequence ID" value="KXW57460.1"/>
    <property type="molecule type" value="Genomic_DNA"/>
</dbReference>
<feature type="domain" description="PLD phosphodiesterase" evidence="1">
    <location>
        <begin position="109"/>
        <end position="139"/>
    </location>
</feature>
<reference evidence="2 3" key="1">
    <citation type="submission" date="2016-01" db="EMBL/GenBank/DDBJ databases">
        <title>Genome sequence of the acidophilic iron oxidising Ferrovum strain Z-31.</title>
        <authorList>
            <person name="Poehlein A."/>
            <person name="Ullrich S.R."/>
            <person name="Schloemann M."/>
            <person name="Muehling M."/>
            <person name="Daniel R."/>
        </authorList>
    </citation>
    <scope>NUCLEOTIDE SEQUENCE [LARGE SCALE GENOMIC DNA]</scope>
    <source>
        <strain evidence="2 3">Z-31</strain>
    </source>
</reference>
<evidence type="ECO:0000259" key="1">
    <source>
        <dbReference type="PROSITE" id="PS50035"/>
    </source>
</evidence>
<dbReference type="InterPro" id="IPR025202">
    <property type="entry name" value="PLD-like_dom"/>
</dbReference>
<dbReference type="SUPFAM" id="SSF56024">
    <property type="entry name" value="Phospholipase D/nuclease"/>
    <property type="match status" value="1"/>
</dbReference>
<gene>
    <name evidence="2" type="ORF">FEMY_20230</name>
</gene>
<dbReference type="InterPro" id="IPR001736">
    <property type="entry name" value="PLipase_D/transphosphatidylase"/>
</dbReference>
<comment type="caution">
    <text evidence="2">The sequence shown here is derived from an EMBL/GenBank/DDBJ whole genome shotgun (WGS) entry which is preliminary data.</text>
</comment>
<dbReference type="GO" id="GO:0003824">
    <property type="term" value="F:catalytic activity"/>
    <property type="evidence" value="ECO:0007669"/>
    <property type="project" value="InterPro"/>
</dbReference>
<dbReference type="Proteomes" id="UP000075653">
    <property type="component" value="Unassembled WGS sequence"/>
</dbReference>
<dbReference type="Pfam" id="PF13091">
    <property type="entry name" value="PLDc_2"/>
    <property type="match status" value="1"/>
</dbReference>
<dbReference type="Gene3D" id="3.30.870.10">
    <property type="entry name" value="Endonuclease Chain A"/>
    <property type="match status" value="1"/>
</dbReference>
<evidence type="ECO:0000313" key="2">
    <source>
        <dbReference type="EMBL" id="KXW57460.1"/>
    </source>
</evidence>
<proteinExistence type="predicted"/>
<dbReference type="AlphaFoldDB" id="A0A149VW67"/>
<protein>
    <recommendedName>
        <fullName evidence="1">PLD phosphodiesterase domain-containing protein</fullName>
    </recommendedName>
</protein>
<organism evidence="2 3">
    <name type="scientific">Ferrovum myxofaciens</name>
    <dbReference type="NCBI Taxonomy" id="416213"/>
    <lineage>
        <taxon>Bacteria</taxon>
        <taxon>Pseudomonadati</taxon>
        <taxon>Pseudomonadota</taxon>
        <taxon>Betaproteobacteria</taxon>
        <taxon>Ferrovales</taxon>
        <taxon>Ferrovaceae</taxon>
        <taxon>Ferrovum</taxon>
    </lineage>
</organism>
<dbReference type="GO" id="GO:0006793">
    <property type="term" value="P:phosphorus metabolic process"/>
    <property type="evidence" value="ECO:0007669"/>
    <property type="project" value="UniProtKB-ARBA"/>
</dbReference>
<evidence type="ECO:0000313" key="3">
    <source>
        <dbReference type="Proteomes" id="UP000075653"/>
    </source>
</evidence>
<dbReference type="PROSITE" id="PS50035">
    <property type="entry name" value="PLD"/>
    <property type="match status" value="1"/>
</dbReference>
<dbReference type="PATRIC" id="fig|1789004.3.peg.2088"/>
<dbReference type="RefSeq" id="WP_062188418.1">
    <property type="nucleotide sequence ID" value="NZ_LRRD01000058.1"/>
</dbReference>
<keyword evidence="3" id="KW-1185">Reference proteome</keyword>